<keyword evidence="7" id="KW-1185">Reference proteome</keyword>
<reference evidence="6 7" key="1">
    <citation type="submission" date="2023-11" db="EMBL/GenBank/DDBJ databases">
        <title>Halocaridina rubra genome assembly.</title>
        <authorList>
            <person name="Smith C."/>
        </authorList>
    </citation>
    <scope>NUCLEOTIDE SEQUENCE [LARGE SCALE GENOMIC DNA]</scope>
    <source>
        <strain evidence="6">EP-1</strain>
        <tissue evidence="6">Whole</tissue>
    </source>
</reference>
<dbReference type="Proteomes" id="UP001381693">
    <property type="component" value="Unassembled WGS sequence"/>
</dbReference>
<dbReference type="AlphaFoldDB" id="A0AAN9AGM1"/>
<organism evidence="6 7">
    <name type="scientific">Halocaridina rubra</name>
    <name type="common">Hawaiian red shrimp</name>
    <dbReference type="NCBI Taxonomy" id="373956"/>
    <lineage>
        <taxon>Eukaryota</taxon>
        <taxon>Metazoa</taxon>
        <taxon>Ecdysozoa</taxon>
        <taxon>Arthropoda</taxon>
        <taxon>Crustacea</taxon>
        <taxon>Multicrustacea</taxon>
        <taxon>Malacostraca</taxon>
        <taxon>Eumalacostraca</taxon>
        <taxon>Eucarida</taxon>
        <taxon>Decapoda</taxon>
        <taxon>Pleocyemata</taxon>
        <taxon>Caridea</taxon>
        <taxon>Atyoidea</taxon>
        <taxon>Atyidae</taxon>
        <taxon>Halocaridina</taxon>
    </lineage>
</organism>
<name>A0AAN9AGM1_HALRR</name>
<dbReference type="PANTHER" id="PTHR20956">
    <property type="entry name" value="HEH2P"/>
    <property type="match status" value="1"/>
</dbReference>
<protein>
    <recommendedName>
        <fullName evidence="5">FLYWCH-type domain-containing protein</fullName>
    </recommendedName>
</protein>
<evidence type="ECO:0000256" key="4">
    <source>
        <dbReference type="SAM" id="MobiDB-lite"/>
    </source>
</evidence>
<evidence type="ECO:0000259" key="5">
    <source>
        <dbReference type="Pfam" id="PF04500"/>
    </source>
</evidence>
<feature type="region of interest" description="Disordered" evidence="4">
    <location>
        <begin position="327"/>
        <end position="360"/>
    </location>
</feature>
<dbReference type="Pfam" id="PF04500">
    <property type="entry name" value="FLYWCH"/>
    <property type="match status" value="1"/>
</dbReference>
<dbReference type="GO" id="GO:0008270">
    <property type="term" value="F:zinc ion binding"/>
    <property type="evidence" value="ECO:0007669"/>
    <property type="project" value="UniProtKB-KW"/>
</dbReference>
<accession>A0AAN9AGM1</accession>
<evidence type="ECO:0000313" key="6">
    <source>
        <dbReference type="EMBL" id="KAK7086474.1"/>
    </source>
</evidence>
<dbReference type="InterPro" id="IPR007588">
    <property type="entry name" value="Znf_FLYWCH"/>
</dbReference>
<gene>
    <name evidence="6" type="ORF">SK128_016007</name>
</gene>
<evidence type="ECO:0000256" key="1">
    <source>
        <dbReference type="ARBA" id="ARBA00022723"/>
    </source>
</evidence>
<feature type="compositionally biased region" description="Basic and acidic residues" evidence="4">
    <location>
        <begin position="350"/>
        <end position="360"/>
    </location>
</feature>
<sequence length="587" mass="66397">MNEECETAEELTPKVIKPDCNQTKHLSIQKGKIVEQKLKSSQSVVLKVKRGNKTQTLKEKCKEEERVCNDYNEDGRFGVEKHDNGSQRRKNDLVGKLLSVDSLLDEFQETLEVKHAEHGKDSESFKFSIIKKCILCGNLMLADNRGYIYNKGVTRQNETIWWCAFRDDNSICQASALQQGESFQLRPTPHCHEPTSGKKAKWQDEDQCCETAKDDISEPSVSLRKLDSNLSKKDKEMQNSLMRGKITAKEKTKEEKANEAGFLPAAKLGIVEGLFSTHGRPKIVDTKGYSYTMKVNGVYRKVWRCSVRNKSMSCNVHITQKGNLYKYSSNQHCHDPKPLPDPNRKKRKKSSSEKIDWKPEPKIKTENYPDLYPLIESQVLNIVSSSGSVEHAAETVKPLTAIVEPMSSEVLEGLNIRSEVVTILENGSKKGRSLLVDPQGYTYTLRRDRGNKIYWACSVRNSKLHCGACMIQTGEIFSRGKKEHLHAPKPLKLKIGGINSSGHIFTIVTHDTGSMGINRYTIIRGEFRNLWRSSFICLFGILAGEPWRGFCLLGDYLISQHYTQNAPIFSMFTNDSPAVVCLRLPLA</sequence>
<dbReference type="PANTHER" id="PTHR20956:SF12">
    <property type="entry name" value="FLYWCH-TYPE DOMAIN-CONTAINING PROTEIN"/>
    <property type="match status" value="1"/>
</dbReference>
<dbReference type="EMBL" id="JAXCGZ010000177">
    <property type="protein sequence ID" value="KAK7086474.1"/>
    <property type="molecule type" value="Genomic_DNA"/>
</dbReference>
<keyword evidence="2" id="KW-0863">Zinc-finger</keyword>
<keyword evidence="1" id="KW-0479">Metal-binding</keyword>
<comment type="caution">
    <text evidence="6">The sequence shown here is derived from an EMBL/GenBank/DDBJ whole genome shotgun (WGS) entry which is preliminary data.</text>
</comment>
<evidence type="ECO:0000256" key="3">
    <source>
        <dbReference type="ARBA" id="ARBA00022833"/>
    </source>
</evidence>
<keyword evidence="3" id="KW-0862">Zinc</keyword>
<proteinExistence type="predicted"/>
<evidence type="ECO:0000313" key="7">
    <source>
        <dbReference type="Proteomes" id="UP001381693"/>
    </source>
</evidence>
<feature type="domain" description="FLYWCH-type" evidence="5">
    <location>
        <begin position="428"/>
        <end position="486"/>
    </location>
</feature>
<evidence type="ECO:0000256" key="2">
    <source>
        <dbReference type="ARBA" id="ARBA00022771"/>
    </source>
</evidence>
<dbReference type="Gene3D" id="2.20.25.240">
    <property type="match status" value="3"/>
</dbReference>